<keyword evidence="3" id="KW-0393">Immunoglobulin domain</keyword>
<proteinExistence type="predicted"/>
<name>A0A368FMF0_ANCCA</name>
<dbReference type="Proteomes" id="UP000252519">
    <property type="component" value="Unassembled WGS sequence"/>
</dbReference>
<keyword evidence="7" id="KW-1185">Reference proteome</keyword>
<dbReference type="EMBL" id="JOJR01001176">
    <property type="protein sequence ID" value="RCN32010.1"/>
    <property type="molecule type" value="Genomic_DNA"/>
</dbReference>
<dbReference type="InterPro" id="IPR050958">
    <property type="entry name" value="Cell_Adh-Cytoskel_Orgn"/>
</dbReference>
<evidence type="ECO:0000256" key="4">
    <source>
        <dbReference type="SAM" id="MobiDB-lite"/>
    </source>
</evidence>
<feature type="domain" description="Ig-like" evidence="5">
    <location>
        <begin position="156"/>
        <end position="233"/>
    </location>
</feature>
<dbReference type="PANTHER" id="PTHR45080:SF8">
    <property type="entry name" value="IG-LIKE DOMAIN-CONTAINING PROTEIN"/>
    <property type="match status" value="1"/>
</dbReference>
<dbReference type="GO" id="GO:0005886">
    <property type="term" value="C:plasma membrane"/>
    <property type="evidence" value="ECO:0007669"/>
    <property type="project" value="TreeGrafter"/>
</dbReference>
<dbReference type="AlphaFoldDB" id="A0A368FMF0"/>
<dbReference type="PROSITE" id="PS50835">
    <property type="entry name" value="IG_LIKE"/>
    <property type="match status" value="2"/>
</dbReference>
<protein>
    <submittedName>
        <fullName evidence="6">Immunoglobulin I-set domain protein</fullName>
    </submittedName>
</protein>
<dbReference type="GO" id="GO:0008046">
    <property type="term" value="F:axon guidance receptor activity"/>
    <property type="evidence" value="ECO:0007669"/>
    <property type="project" value="TreeGrafter"/>
</dbReference>
<feature type="region of interest" description="Disordered" evidence="4">
    <location>
        <begin position="254"/>
        <end position="334"/>
    </location>
</feature>
<dbReference type="OrthoDB" id="504170at2759"/>
<dbReference type="GO" id="GO:0030424">
    <property type="term" value="C:axon"/>
    <property type="evidence" value="ECO:0007669"/>
    <property type="project" value="TreeGrafter"/>
</dbReference>
<reference evidence="6 7" key="1">
    <citation type="submission" date="2014-10" db="EMBL/GenBank/DDBJ databases">
        <title>Draft genome of the hookworm Ancylostoma caninum.</title>
        <authorList>
            <person name="Mitreva M."/>
        </authorList>
    </citation>
    <scope>NUCLEOTIDE SEQUENCE [LARGE SCALE GENOMIC DNA]</scope>
    <source>
        <strain evidence="6 7">Baltimore</strain>
    </source>
</reference>
<dbReference type="CDD" id="cd00096">
    <property type="entry name" value="Ig"/>
    <property type="match status" value="2"/>
</dbReference>
<keyword evidence="1" id="KW-0732">Signal</keyword>
<feature type="compositionally biased region" description="Basic and acidic residues" evidence="4">
    <location>
        <begin position="254"/>
        <end position="274"/>
    </location>
</feature>
<dbReference type="Pfam" id="PF07679">
    <property type="entry name" value="I-set"/>
    <property type="match status" value="2"/>
</dbReference>
<dbReference type="GO" id="GO:0043025">
    <property type="term" value="C:neuronal cell body"/>
    <property type="evidence" value="ECO:0007669"/>
    <property type="project" value="TreeGrafter"/>
</dbReference>
<dbReference type="InterPro" id="IPR013783">
    <property type="entry name" value="Ig-like_fold"/>
</dbReference>
<comment type="caution">
    <text evidence="6">The sequence shown here is derived from an EMBL/GenBank/DDBJ whole genome shotgun (WGS) entry which is preliminary data.</text>
</comment>
<evidence type="ECO:0000313" key="7">
    <source>
        <dbReference type="Proteomes" id="UP000252519"/>
    </source>
</evidence>
<keyword evidence="2" id="KW-1015">Disulfide bond</keyword>
<sequence length="354" mass="39037">MFACYKRPSIKPIILADEPHAGDGGAYKCTAKNQLGESNANINLNFAGAGAEEPKSKGPSFVGKPRIIPKDGGALIVMECKVKSPTPPVAKWMKDGVPLQMGGLYHAVFTDLGDQTFLCQLEIRGPSASDAGQYRCNLRNEQGETNANLALNFEEPDPSERQERIEKKTGKPGDSLTLEVEWQCHTSTVIEWYKDGTKIKMTDDYHATFDGTKARLTVRNLTEEKTGLYKCHAVCKYGEGQSSCMIKMDSSEEEYTRKRSTDEPPKDKPPEKKMSTLSVTKESDEESLSQSLAPAKRKKSRSKSPAPKQKSPAPEKTLDELPKQKVIRPDPDEVCSLGYSPGRSFCVVVTRARG</sequence>
<dbReference type="SMART" id="SM00409">
    <property type="entry name" value="IG"/>
    <property type="match status" value="2"/>
</dbReference>
<evidence type="ECO:0000259" key="5">
    <source>
        <dbReference type="PROSITE" id="PS50835"/>
    </source>
</evidence>
<feature type="domain" description="Ig-like" evidence="5">
    <location>
        <begin position="59"/>
        <end position="152"/>
    </location>
</feature>
<evidence type="ECO:0000256" key="1">
    <source>
        <dbReference type="ARBA" id="ARBA00022729"/>
    </source>
</evidence>
<dbReference type="InterPro" id="IPR036179">
    <property type="entry name" value="Ig-like_dom_sf"/>
</dbReference>
<feature type="compositionally biased region" description="Basic and acidic residues" evidence="4">
    <location>
        <begin position="316"/>
        <end position="331"/>
    </location>
</feature>
<evidence type="ECO:0000313" key="6">
    <source>
        <dbReference type="EMBL" id="RCN32010.1"/>
    </source>
</evidence>
<dbReference type="InterPro" id="IPR007110">
    <property type="entry name" value="Ig-like_dom"/>
</dbReference>
<dbReference type="InterPro" id="IPR003599">
    <property type="entry name" value="Ig_sub"/>
</dbReference>
<dbReference type="InterPro" id="IPR013098">
    <property type="entry name" value="Ig_I-set"/>
</dbReference>
<feature type="compositionally biased region" description="Low complexity" evidence="4">
    <location>
        <begin position="303"/>
        <end position="314"/>
    </location>
</feature>
<dbReference type="Gene3D" id="2.60.40.10">
    <property type="entry name" value="Immunoglobulins"/>
    <property type="match status" value="2"/>
</dbReference>
<evidence type="ECO:0000256" key="3">
    <source>
        <dbReference type="ARBA" id="ARBA00023319"/>
    </source>
</evidence>
<dbReference type="STRING" id="29170.A0A368FMF0"/>
<organism evidence="6 7">
    <name type="scientific">Ancylostoma caninum</name>
    <name type="common">Dog hookworm</name>
    <dbReference type="NCBI Taxonomy" id="29170"/>
    <lineage>
        <taxon>Eukaryota</taxon>
        <taxon>Metazoa</taxon>
        <taxon>Ecdysozoa</taxon>
        <taxon>Nematoda</taxon>
        <taxon>Chromadorea</taxon>
        <taxon>Rhabditida</taxon>
        <taxon>Rhabditina</taxon>
        <taxon>Rhabditomorpha</taxon>
        <taxon>Strongyloidea</taxon>
        <taxon>Ancylostomatidae</taxon>
        <taxon>Ancylostomatinae</taxon>
        <taxon>Ancylostoma</taxon>
    </lineage>
</organism>
<evidence type="ECO:0000256" key="2">
    <source>
        <dbReference type="ARBA" id="ARBA00023157"/>
    </source>
</evidence>
<dbReference type="SMART" id="SM00408">
    <property type="entry name" value="IGc2"/>
    <property type="match status" value="2"/>
</dbReference>
<dbReference type="SUPFAM" id="SSF48726">
    <property type="entry name" value="Immunoglobulin"/>
    <property type="match status" value="2"/>
</dbReference>
<dbReference type="PANTHER" id="PTHR45080">
    <property type="entry name" value="CONTACTIN 5"/>
    <property type="match status" value="1"/>
</dbReference>
<gene>
    <name evidence="6" type="ORF">ANCCAN_22192</name>
</gene>
<dbReference type="InterPro" id="IPR003598">
    <property type="entry name" value="Ig_sub2"/>
</dbReference>
<dbReference type="GO" id="GO:0007156">
    <property type="term" value="P:homophilic cell adhesion via plasma membrane adhesion molecules"/>
    <property type="evidence" value="ECO:0007669"/>
    <property type="project" value="TreeGrafter"/>
</dbReference>
<accession>A0A368FMF0</accession>
<dbReference type="GO" id="GO:0050808">
    <property type="term" value="P:synapse organization"/>
    <property type="evidence" value="ECO:0007669"/>
    <property type="project" value="TreeGrafter"/>
</dbReference>